<feature type="signal peptide" evidence="1">
    <location>
        <begin position="1"/>
        <end position="29"/>
    </location>
</feature>
<proteinExistence type="predicted"/>
<sequence length="116" mass="12313" precursor="true">MSKLLRSTGLVAGVMLLAVSLFVSSPAQAAEPAKSNIEMTVGEMCGGCVKKITKRFEGVKGISKVLCSIEKKSVTLIPEQNVRLSPKGVWEAMEGIGKTPIKMVTPTGTYTSKPKT</sequence>
<evidence type="ECO:0000259" key="2">
    <source>
        <dbReference type="PROSITE" id="PS50846"/>
    </source>
</evidence>
<dbReference type="InterPro" id="IPR036163">
    <property type="entry name" value="HMA_dom_sf"/>
</dbReference>
<dbReference type="InterPro" id="IPR006121">
    <property type="entry name" value="HMA_dom"/>
</dbReference>
<feature type="chain" id="PRO_5021718252" evidence="1">
    <location>
        <begin position="30"/>
        <end position="116"/>
    </location>
</feature>
<dbReference type="KEGG" id="rml:FF011L_39680"/>
<organism evidence="3 4">
    <name type="scientific">Roseimaritima multifibrata</name>
    <dbReference type="NCBI Taxonomy" id="1930274"/>
    <lineage>
        <taxon>Bacteria</taxon>
        <taxon>Pseudomonadati</taxon>
        <taxon>Planctomycetota</taxon>
        <taxon>Planctomycetia</taxon>
        <taxon>Pirellulales</taxon>
        <taxon>Pirellulaceae</taxon>
        <taxon>Roseimaritima</taxon>
    </lineage>
</organism>
<name>A0A517MK65_9BACT</name>
<dbReference type="Proteomes" id="UP000320672">
    <property type="component" value="Chromosome"/>
</dbReference>
<evidence type="ECO:0000313" key="4">
    <source>
        <dbReference type="Proteomes" id="UP000320672"/>
    </source>
</evidence>
<dbReference type="SUPFAM" id="SSF55008">
    <property type="entry name" value="HMA, heavy metal-associated domain"/>
    <property type="match status" value="1"/>
</dbReference>
<protein>
    <submittedName>
        <fullName evidence="3">Heavy-metal-associated domain protein</fullName>
    </submittedName>
</protein>
<accession>A0A517MK65</accession>
<reference evidence="3 4" key="1">
    <citation type="submission" date="2019-02" db="EMBL/GenBank/DDBJ databases">
        <title>Deep-cultivation of Planctomycetes and their phenomic and genomic characterization uncovers novel biology.</title>
        <authorList>
            <person name="Wiegand S."/>
            <person name="Jogler M."/>
            <person name="Boedeker C."/>
            <person name="Pinto D."/>
            <person name="Vollmers J."/>
            <person name="Rivas-Marin E."/>
            <person name="Kohn T."/>
            <person name="Peeters S.H."/>
            <person name="Heuer A."/>
            <person name="Rast P."/>
            <person name="Oberbeckmann S."/>
            <person name="Bunk B."/>
            <person name="Jeske O."/>
            <person name="Meyerdierks A."/>
            <person name="Storesund J.E."/>
            <person name="Kallscheuer N."/>
            <person name="Luecker S."/>
            <person name="Lage O.M."/>
            <person name="Pohl T."/>
            <person name="Merkel B.J."/>
            <person name="Hornburger P."/>
            <person name="Mueller R.-W."/>
            <person name="Bruemmer F."/>
            <person name="Labrenz M."/>
            <person name="Spormann A.M."/>
            <person name="Op den Camp H."/>
            <person name="Overmann J."/>
            <person name="Amann R."/>
            <person name="Jetten M.S.M."/>
            <person name="Mascher T."/>
            <person name="Medema M.H."/>
            <person name="Devos D.P."/>
            <person name="Kaster A.-K."/>
            <person name="Ovreas L."/>
            <person name="Rohde M."/>
            <person name="Galperin M.Y."/>
            <person name="Jogler C."/>
        </authorList>
    </citation>
    <scope>NUCLEOTIDE SEQUENCE [LARGE SCALE GENOMIC DNA]</scope>
    <source>
        <strain evidence="3 4">FF011L</strain>
    </source>
</reference>
<dbReference type="RefSeq" id="WP_246109499.1">
    <property type="nucleotide sequence ID" value="NZ_CP036262.1"/>
</dbReference>
<keyword evidence="4" id="KW-1185">Reference proteome</keyword>
<dbReference type="PROSITE" id="PS50846">
    <property type="entry name" value="HMA_2"/>
    <property type="match status" value="1"/>
</dbReference>
<dbReference type="EMBL" id="CP036262">
    <property type="protein sequence ID" value="QDS95177.1"/>
    <property type="molecule type" value="Genomic_DNA"/>
</dbReference>
<keyword evidence="1" id="KW-0732">Signal</keyword>
<evidence type="ECO:0000256" key="1">
    <source>
        <dbReference type="SAM" id="SignalP"/>
    </source>
</evidence>
<gene>
    <name evidence="3" type="ORF">FF011L_39680</name>
</gene>
<dbReference type="Gene3D" id="3.30.70.100">
    <property type="match status" value="1"/>
</dbReference>
<feature type="domain" description="HMA" evidence="2">
    <location>
        <begin position="34"/>
        <end position="101"/>
    </location>
</feature>
<dbReference type="Pfam" id="PF00403">
    <property type="entry name" value="HMA"/>
    <property type="match status" value="1"/>
</dbReference>
<evidence type="ECO:0000313" key="3">
    <source>
        <dbReference type="EMBL" id="QDS95177.1"/>
    </source>
</evidence>
<dbReference type="CDD" id="cd00371">
    <property type="entry name" value="HMA"/>
    <property type="match status" value="1"/>
</dbReference>
<dbReference type="GO" id="GO:0046872">
    <property type="term" value="F:metal ion binding"/>
    <property type="evidence" value="ECO:0007669"/>
    <property type="project" value="InterPro"/>
</dbReference>
<dbReference type="AlphaFoldDB" id="A0A517MK65"/>